<dbReference type="PRINTS" id="PR00105">
    <property type="entry name" value="C5METTRFRASE"/>
</dbReference>
<comment type="similarity">
    <text evidence="7">Belongs to the class I-like SAM-binding methyltransferase superfamily. C5-methyltransferase family.</text>
</comment>
<evidence type="ECO:0000256" key="1">
    <source>
        <dbReference type="ARBA" id="ARBA00011975"/>
    </source>
</evidence>
<evidence type="ECO:0000256" key="2">
    <source>
        <dbReference type="ARBA" id="ARBA00022603"/>
    </source>
</evidence>
<proteinExistence type="inferred from homology"/>
<dbReference type="PATRIC" id="fig|1813736.3.peg.621"/>
<dbReference type="REBASE" id="150644">
    <property type="entry name" value="M.Aba100886ORF591P"/>
</dbReference>
<dbReference type="GO" id="GO:0009307">
    <property type="term" value="P:DNA restriction-modification system"/>
    <property type="evidence" value="ECO:0007669"/>
    <property type="project" value="UniProtKB-KW"/>
</dbReference>
<evidence type="ECO:0000256" key="3">
    <source>
        <dbReference type="ARBA" id="ARBA00022679"/>
    </source>
</evidence>
<name>A0A143PH65_LUTPR</name>
<dbReference type="EMBL" id="CP015136">
    <property type="protein sequence ID" value="AMY07418.1"/>
    <property type="molecule type" value="Genomic_DNA"/>
</dbReference>
<dbReference type="InterPro" id="IPR029063">
    <property type="entry name" value="SAM-dependent_MTases_sf"/>
</dbReference>
<sequence>MVRAGRSSIPVIDLFAGPGGLGEGFSAFHREDGKAPFRIRLSIEANPVAHQTLRFRAFFRSFRDGAVPGEYYDVLRGLRSPRDVFDCYPEQAELADREAWYATLGATRRADVNSRIEACVADASHWVLIGGPPCQAYSLAGRSRNAGKDNYVPEEDDRQLLYVEYLQVIADHWPSVFVMENVKGLLSASLNQQRLFQRILGDLQSPREALRREGRSLTGRRSYRYRVHSVAARDALATAAVSDYVIHAERYGIPQARHRVFLIGVREDLDGVLPTLALKPHSTAADVLEGLPRVRSGLSGGHDSPEKWLAAVEAALDTSWLRWLRRGETVAVADYLADRLTKLRSPRLDRGRPFIEGSFQPRFEQEWFLDPRLGGIVQHETRGHRSDDLQRYLFVSAFGHVLHRSPRLQEFPRELLPAHRNVHDAMNSGHGAGGRIQDPDFHFDDRFRVQVRNRPSTTITSHIAKDGHYYIHYDPTQCRSLTMREAARLQTFPDNYYFCGNRTSGYGQIGNAVPPLLARQVAGSVLSVLDD</sequence>
<dbReference type="GO" id="GO:0044027">
    <property type="term" value="P:negative regulation of gene expression via chromosomal CpG island methylation"/>
    <property type="evidence" value="ECO:0007669"/>
    <property type="project" value="TreeGrafter"/>
</dbReference>
<dbReference type="GO" id="GO:0003677">
    <property type="term" value="F:DNA binding"/>
    <property type="evidence" value="ECO:0007669"/>
    <property type="project" value="TreeGrafter"/>
</dbReference>
<evidence type="ECO:0000256" key="7">
    <source>
        <dbReference type="PROSITE-ProRule" id="PRU01016"/>
    </source>
</evidence>
<reference evidence="8 9" key="1">
    <citation type="journal article" date="2016" name="Genome Announc.">
        <title>First Complete Genome Sequence of a Subdivision 6 Acidobacterium Strain.</title>
        <authorList>
            <person name="Huang S."/>
            <person name="Vieira S."/>
            <person name="Bunk B."/>
            <person name="Riedel T."/>
            <person name="Sproer C."/>
            <person name="Overmann J."/>
        </authorList>
    </citation>
    <scope>NUCLEOTIDE SEQUENCE [LARGE SCALE GENOMIC DNA]</scope>
    <source>
        <strain evidence="9">DSM 100886 HEG_-6_39</strain>
    </source>
</reference>
<evidence type="ECO:0000256" key="4">
    <source>
        <dbReference type="ARBA" id="ARBA00022691"/>
    </source>
</evidence>
<dbReference type="PROSITE" id="PS51679">
    <property type="entry name" value="SAM_MT_C5"/>
    <property type="match status" value="1"/>
</dbReference>
<dbReference type="RefSeq" id="WP_110169369.1">
    <property type="nucleotide sequence ID" value="NZ_CP015136.1"/>
</dbReference>
<dbReference type="InterPro" id="IPR050390">
    <property type="entry name" value="C5-Methyltransferase"/>
</dbReference>
<dbReference type="PANTHER" id="PTHR10629">
    <property type="entry name" value="CYTOSINE-SPECIFIC METHYLTRANSFERASE"/>
    <property type="match status" value="1"/>
</dbReference>
<dbReference type="PANTHER" id="PTHR10629:SF52">
    <property type="entry name" value="DNA (CYTOSINE-5)-METHYLTRANSFERASE 1"/>
    <property type="match status" value="1"/>
</dbReference>
<dbReference type="EC" id="2.1.1.37" evidence="1"/>
<keyword evidence="5" id="KW-0680">Restriction system</keyword>
<reference evidence="9" key="2">
    <citation type="submission" date="2016-04" db="EMBL/GenBank/DDBJ databases">
        <title>First Complete Genome Sequence of a Subdivision 6 Acidobacterium.</title>
        <authorList>
            <person name="Huang S."/>
            <person name="Vieira S."/>
            <person name="Bunk B."/>
            <person name="Riedel T."/>
            <person name="Sproeer C."/>
            <person name="Overmann J."/>
        </authorList>
    </citation>
    <scope>NUCLEOTIDE SEQUENCE [LARGE SCALE GENOMIC DNA]</scope>
    <source>
        <strain evidence="9">DSM 100886 HEG_-6_39</strain>
    </source>
</reference>
<dbReference type="Pfam" id="PF00145">
    <property type="entry name" value="DNA_methylase"/>
    <property type="match status" value="3"/>
</dbReference>
<dbReference type="KEGG" id="abac:LuPra_00591"/>
<dbReference type="OrthoDB" id="9813719at2"/>
<dbReference type="InterPro" id="IPR031303">
    <property type="entry name" value="C5_meth_CS"/>
</dbReference>
<keyword evidence="3 7" id="KW-0808">Transferase</keyword>
<keyword evidence="4 7" id="KW-0949">S-adenosyl-L-methionine</keyword>
<keyword evidence="2 7" id="KW-0489">Methyltransferase</keyword>
<protein>
    <recommendedName>
        <fullName evidence="1">DNA (cytosine-5-)-methyltransferase</fullName>
        <ecNumber evidence="1">2.1.1.37</ecNumber>
    </recommendedName>
</protein>
<dbReference type="GO" id="GO:0032259">
    <property type="term" value="P:methylation"/>
    <property type="evidence" value="ECO:0007669"/>
    <property type="project" value="UniProtKB-KW"/>
</dbReference>
<dbReference type="STRING" id="1855912.LuPra_00591"/>
<gene>
    <name evidence="8" type="primary">bspRIM</name>
    <name evidence="8" type="ORF">LuPra_00591</name>
</gene>
<dbReference type="Gene3D" id="3.40.50.150">
    <property type="entry name" value="Vaccinia Virus protein VP39"/>
    <property type="match status" value="1"/>
</dbReference>
<feature type="active site" evidence="7">
    <location>
        <position position="134"/>
    </location>
</feature>
<evidence type="ECO:0000313" key="9">
    <source>
        <dbReference type="Proteomes" id="UP000076079"/>
    </source>
</evidence>
<dbReference type="Proteomes" id="UP000076079">
    <property type="component" value="Chromosome"/>
</dbReference>
<comment type="catalytic activity">
    <reaction evidence="6">
        <text>a 2'-deoxycytidine in DNA + S-adenosyl-L-methionine = a 5-methyl-2'-deoxycytidine in DNA + S-adenosyl-L-homocysteine + H(+)</text>
        <dbReference type="Rhea" id="RHEA:13681"/>
        <dbReference type="Rhea" id="RHEA-COMP:11369"/>
        <dbReference type="Rhea" id="RHEA-COMP:11370"/>
        <dbReference type="ChEBI" id="CHEBI:15378"/>
        <dbReference type="ChEBI" id="CHEBI:57856"/>
        <dbReference type="ChEBI" id="CHEBI:59789"/>
        <dbReference type="ChEBI" id="CHEBI:85452"/>
        <dbReference type="ChEBI" id="CHEBI:85454"/>
        <dbReference type="EC" id="2.1.1.37"/>
    </reaction>
</comment>
<dbReference type="SUPFAM" id="SSF53335">
    <property type="entry name" value="S-adenosyl-L-methionine-dependent methyltransferases"/>
    <property type="match status" value="1"/>
</dbReference>
<accession>A0A143PH65</accession>
<dbReference type="GO" id="GO:0003886">
    <property type="term" value="F:DNA (cytosine-5-)-methyltransferase activity"/>
    <property type="evidence" value="ECO:0007669"/>
    <property type="project" value="UniProtKB-EC"/>
</dbReference>
<organism evidence="8 9">
    <name type="scientific">Luteitalea pratensis</name>
    <dbReference type="NCBI Taxonomy" id="1855912"/>
    <lineage>
        <taxon>Bacteria</taxon>
        <taxon>Pseudomonadati</taxon>
        <taxon>Acidobacteriota</taxon>
        <taxon>Vicinamibacteria</taxon>
        <taxon>Vicinamibacterales</taxon>
        <taxon>Vicinamibacteraceae</taxon>
        <taxon>Luteitalea</taxon>
    </lineage>
</organism>
<dbReference type="AlphaFoldDB" id="A0A143PH65"/>
<evidence type="ECO:0000313" key="8">
    <source>
        <dbReference type="EMBL" id="AMY07418.1"/>
    </source>
</evidence>
<evidence type="ECO:0000256" key="5">
    <source>
        <dbReference type="ARBA" id="ARBA00022747"/>
    </source>
</evidence>
<dbReference type="Gene3D" id="3.90.120.10">
    <property type="entry name" value="DNA Methylase, subunit A, domain 2"/>
    <property type="match status" value="1"/>
</dbReference>
<dbReference type="InterPro" id="IPR001525">
    <property type="entry name" value="C5_MeTfrase"/>
</dbReference>
<dbReference type="PROSITE" id="PS00095">
    <property type="entry name" value="C5_MTASE_2"/>
    <property type="match status" value="1"/>
</dbReference>
<keyword evidence="9" id="KW-1185">Reference proteome</keyword>
<evidence type="ECO:0000256" key="6">
    <source>
        <dbReference type="ARBA" id="ARBA00047422"/>
    </source>
</evidence>